<comment type="similarity">
    <text evidence="2">Belongs to the alpha-IPM synthase/homocitrate synthase family.</text>
</comment>
<reference evidence="5" key="1">
    <citation type="journal article" date="2022" name="ISME J.">
        <title>Identification of active gaseous-alkane degraders at natural gas seeps.</title>
        <authorList>
            <person name="Farhan Ul Haque M."/>
            <person name="Hernandez M."/>
            <person name="Crombie A.T."/>
            <person name="Murrell J.C."/>
        </authorList>
    </citation>
    <scope>NUCLEOTIDE SEQUENCE</scope>
    <source>
        <strain evidence="5">ANDR5</strain>
    </source>
</reference>
<dbReference type="CDD" id="cd07939">
    <property type="entry name" value="DRE_TIM_NifV"/>
    <property type="match status" value="1"/>
</dbReference>
<feature type="domain" description="Pyruvate carboxyltransferase" evidence="4">
    <location>
        <begin position="7"/>
        <end position="258"/>
    </location>
</feature>
<dbReference type="SUPFAM" id="SSF51569">
    <property type="entry name" value="Aldolase"/>
    <property type="match status" value="1"/>
</dbReference>
<evidence type="ECO:0000259" key="4">
    <source>
        <dbReference type="PROSITE" id="PS50991"/>
    </source>
</evidence>
<evidence type="ECO:0000256" key="2">
    <source>
        <dbReference type="RuleBase" id="RU003523"/>
    </source>
</evidence>
<dbReference type="Pfam" id="PF22617">
    <property type="entry name" value="HCS_D2"/>
    <property type="match status" value="1"/>
</dbReference>
<dbReference type="Pfam" id="PF00682">
    <property type="entry name" value="HMGL-like"/>
    <property type="match status" value="1"/>
</dbReference>
<dbReference type="InterPro" id="IPR013477">
    <property type="entry name" value="NifV/FrbC"/>
</dbReference>
<dbReference type="PROSITE" id="PS50991">
    <property type="entry name" value="PYR_CT"/>
    <property type="match status" value="1"/>
</dbReference>
<evidence type="ECO:0000256" key="1">
    <source>
        <dbReference type="ARBA" id="ARBA00022679"/>
    </source>
</evidence>
<dbReference type="InterPro" id="IPR013785">
    <property type="entry name" value="Aldolase_TIM"/>
</dbReference>
<dbReference type="EC" id="2.3.3.14" evidence="3"/>
<name>A0ABS9YRY6_9MYCO</name>
<dbReference type="Gene3D" id="1.10.238.260">
    <property type="match status" value="1"/>
</dbReference>
<dbReference type="InterPro" id="IPR002034">
    <property type="entry name" value="AIPM/Hcit_synth_CS"/>
</dbReference>
<keyword evidence="5" id="KW-0012">Acyltransferase</keyword>
<protein>
    <recommendedName>
        <fullName evidence="3">Homocitrate synthase</fullName>
        <ecNumber evidence="3">2.3.3.14</ecNumber>
    </recommendedName>
</protein>
<dbReference type="GO" id="GO:0004410">
    <property type="term" value="F:homocitrate synthase activity"/>
    <property type="evidence" value="ECO:0007669"/>
    <property type="project" value="UniProtKB-EC"/>
</dbReference>
<evidence type="ECO:0000256" key="3">
    <source>
        <dbReference type="RuleBase" id="RU367143"/>
    </source>
</evidence>
<proteinExistence type="inferred from homology"/>
<gene>
    <name evidence="5" type="primary">nifV</name>
    <name evidence="5" type="ORF">K9U37_01170</name>
</gene>
<dbReference type="Proteomes" id="UP001139068">
    <property type="component" value="Unassembled WGS sequence"/>
</dbReference>
<dbReference type="Gene3D" id="3.20.20.70">
    <property type="entry name" value="Aldolase class I"/>
    <property type="match status" value="1"/>
</dbReference>
<evidence type="ECO:0000313" key="6">
    <source>
        <dbReference type="Proteomes" id="UP001139068"/>
    </source>
</evidence>
<keyword evidence="6" id="KW-1185">Reference proteome</keyword>
<keyword evidence="1 2" id="KW-0808">Transferase</keyword>
<sequence>MDVDRRVRICDTTLRDGEQGPGVSFTSDEKLAIASALDDCGVHVIEAGIPAMGTVEREALQRIAQAGLAADVVGWCRANRLDVAAAEKCTIRSVHLTIPVSDLHLEQKLGRDRKWAARHIADCVSDALDRGLRVSVGFEDASRADDHFVAELAADLTGMGVERLRWADTVGVMEPFDGYGRLTQLTRAVPGVWEIHAHDDFGLATANSLAAVRAGVSWVSTTVAGLGERAGNAPLEEVVMGLRHLHAVDTGVDSTRFRALALLVARAARRPLPASKAVVGRSVFTHESGIHVDGVLKHAATYEPFDPAEVGARRRLLVGKHSGRASLRYALARHGIAADGEELEALLERVRAMTSEHKRPLRFAEIRDLFQTA</sequence>
<dbReference type="PROSITE" id="PS00815">
    <property type="entry name" value="AIPM_HOMOCIT_SYNTH_1"/>
    <property type="match status" value="1"/>
</dbReference>
<dbReference type="PANTHER" id="PTHR42880">
    <property type="entry name" value="HOMOCITRATE SYNTHASE"/>
    <property type="match status" value="1"/>
</dbReference>
<comment type="catalytic activity">
    <reaction evidence="3">
        <text>acetyl-CoA + 2-oxoglutarate + H2O = (2R)-homocitrate + CoA + H(+)</text>
        <dbReference type="Rhea" id="RHEA:12929"/>
        <dbReference type="ChEBI" id="CHEBI:15377"/>
        <dbReference type="ChEBI" id="CHEBI:15378"/>
        <dbReference type="ChEBI" id="CHEBI:16810"/>
        <dbReference type="ChEBI" id="CHEBI:57287"/>
        <dbReference type="ChEBI" id="CHEBI:57288"/>
        <dbReference type="ChEBI" id="CHEBI:58884"/>
        <dbReference type="EC" id="2.3.3.14"/>
    </reaction>
</comment>
<evidence type="ECO:0000313" key="5">
    <source>
        <dbReference type="EMBL" id="MCI4673642.1"/>
    </source>
</evidence>
<comment type="caution">
    <text evidence="5">The sequence shown here is derived from an EMBL/GenBank/DDBJ whole genome shotgun (WGS) entry which is preliminary data.</text>
</comment>
<organism evidence="5 6">
    <name type="scientific">Candidatus Mycolicibacterium alkanivorans</name>
    <dbReference type="NCBI Taxonomy" id="2954114"/>
    <lineage>
        <taxon>Bacteria</taxon>
        <taxon>Bacillati</taxon>
        <taxon>Actinomycetota</taxon>
        <taxon>Actinomycetes</taxon>
        <taxon>Mycobacteriales</taxon>
        <taxon>Mycobacteriaceae</taxon>
        <taxon>Mycolicibacterium</taxon>
    </lineage>
</organism>
<dbReference type="InterPro" id="IPR000891">
    <property type="entry name" value="PYR_CT"/>
</dbReference>
<dbReference type="InterPro" id="IPR054691">
    <property type="entry name" value="LeuA/HCS_post-cat"/>
</dbReference>
<keyword evidence="3" id="KW-0535">Nitrogen fixation</keyword>
<comment type="function">
    <text evidence="3">This protein is a Fe-Mo-cofactor biosynthetic component.</text>
</comment>
<dbReference type="PROSITE" id="PS00816">
    <property type="entry name" value="AIPM_HOMOCIT_SYNTH_2"/>
    <property type="match status" value="1"/>
</dbReference>
<dbReference type="RefSeq" id="WP_243070160.1">
    <property type="nucleotide sequence ID" value="NZ_JAIVFL010000001.1"/>
</dbReference>
<dbReference type="EMBL" id="JAIVFL010000001">
    <property type="protein sequence ID" value="MCI4673642.1"/>
    <property type="molecule type" value="Genomic_DNA"/>
</dbReference>
<accession>A0ABS9YRY6</accession>
<dbReference type="NCBIfam" id="TIGR02660">
    <property type="entry name" value="nifV_homocitr"/>
    <property type="match status" value="1"/>
</dbReference>
<dbReference type="PANTHER" id="PTHR42880:SF1">
    <property type="entry name" value="ISOPROPYLMALATE_HOMOCITRATE_CITRAMALATE SYNTHASE FAMILY PROTEIN"/>
    <property type="match status" value="1"/>
</dbReference>